<evidence type="ECO:0000313" key="2">
    <source>
        <dbReference type="Proteomes" id="UP000238338"/>
    </source>
</evidence>
<dbReference type="EMBL" id="PVEP01000007">
    <property type="protein sequence ID" value="PQV55715.1"/>
    <property type="molecule type" value="Genomic_DNA"/>
</dbReference>
<protein>
    <submittedName>
        <fullName evidence="1">Uncharacterized protein</fullName>
    </submittedName>
</protein>
<proteinExistence type="predicted"/>
<gene>
    <name evidence="1" type="ORF">LX70_03036</name>
</gene>
<keyword evidence="2" id="KW-1185">Reference proteome</keyword>
<accession>A0A2S8S4K4</accession>
<evidence type="ECO:0000313" key="1">
    <source>
        <dbReference type="EMBL" id="PQV55715.1"/>
    </source>
</evidence>
<sequence length="128" mass="14014">MTKADISFGITAARLRAGQWQGELHRTSAETPAFDLYLGAERIGPVEVARGPARDTWHLSVAVPAGLLSDGVQTFLIRDTEDGETLAHFTIVAGEAADADMRAELDLMRAELDMLKKAFRRYCAAKDH</sequence>
<organism evidence="1 2">
    <name type="scientific">Albidovulum denitrificans</name>
    <dbReference type="NCBI Taxonomy" id="404881"/>
    <lineage>
        <taxon>Bacteria</taxon>
        <taxon>Pseudomonadati</taxon>
        <taxon>Pseudomonadota</taxon>
        <taxon>Alphaproteobacteria</taxon>
        <taxon>Rhodobacterales</taxon>
        <taxon>Paracoccaceae</taxon>
        <taxon>Albidovulum</taxon>
    </lineage>
</organism>
<reference evidence="1 2" key="1">
    <citation type="submission" date="2018-02" db="EMBL/GenBank/DDBJ databases">
        <title>Genomic Encyclopedia of Archaeal and Bacterial Type Strains, Phase II (KMG-II): from individual species to whole genera.</title>
        <authorList>
            <person name="Goeker M."/>
        </authorList>
    </citation>
    <scope>NUCLEOTIDE SEQUENCE [LARGE SCALE GENOMIC DNA]</scope>
    <source>
        <strain evidence="1 2">DSM 18921</strain>
    </source>
</reference>
<dbReference type="RefSeq" id="WP_105515624.1">
    <property type="nucleotide sequence ID" value="NZ_PVEP01000007.1"/>
</dbReference>
<dbReference type="AlphaFoldDB" id="A0A2S8S4K4"/>
<name>A0A2S8S4K4_9RHOB</name>
<dbReference type="Proteomes" id="UP000238338">
    <property type="component" value="Unassembled WGS sequence"/>
</dbReference>
<dbReference type="OrthoDB" id="7772846at2"/>
<comment type="caution">
    <text evidence="1">The sequence shown here is derived from an EMBL/GenBank/DDBJ whole genome shotgun (WGS) entry which is preliminary data.</text>
</comment>